<dbReference type="PANTHER" id="PTHR43409:SF7">
    <property type="entry name" value="BLL1977 PROTEIN"/>
    <property type="match status" value="1"/>
</dbReference>
<evidence type="ECO:0000256" key="7">
    <source>
        <dbReference type="ARBA" id="ARBA00023014"/>
    </source>
</evidence>
<evidence type="ECO:0000256" key="4">
    <source>
        <dbReference type="ARBA" id="ARBA00022691"/>
    </source>
</evidence>
<dbReference type="GO" id="GO:0051539">
    <property type="term" value="F:4 iron, 4 sulfur cluster binding"/>
    <property type="evidence" value="ECO:0007669"/>
    <property type="project" value="UniProtKB-KW"/>
</dbReference>
<evidence type="ECO:0000256" key="6">
    <source>
        <dbReference type="ARBA" id="ARBA00023004"/>
    </source>
</evidence>
<dbReference type="GO" id="GO:0031419">
    <property type="term" value="F:cobalamin binding"/>
    <property type="evidence" value="ECO:0007669"/>
    <property type="project" value="InterPro"/>
</dbReference>
<organism evidence="10">
    <name type="scientific">Thermodesulfobacterium geofontis</name>
    <dbReference type="NCBI Taxonomy" id="1295609"/>
    <lineage>
        <taxon>Bacteria</taxon>
        <taxon>Pseudomonadati</taxon>
        <taxon>Thermodesulfobacteriota</taxon>
        <taxon>Thermodesulfobacteria</taxon>
        <taxon>Thermodesulfobacteriales</taxon>
        <taxon>Thermodesulfobacteriaceae</taxon>
        <taxon>Thermodesulfobacterium</taxon>
    </lineage>
</organism>
<dbReference type="Gene3D" id="3.40.50.280">
    <property type="entry name" value="Cobalamin-binding domain"/>
    <property type="match status" value="1"/>
</dbReference>
<dbReference type="InterPro" id="IPR007197">
    <property type="entry name" value="rSAM"/>
</dbReference>
<evidence type="ECO:0000256" key="3">
    <source>
        <dbReference type="ARBA" id="ARBA00022679"/>
    </source>
</evidence>
<dbReference type="SFLD" id="SFLDS00029">
    <property type="entry name" value="Radical_SAM"/>
    <property type="match status" value="1"/>
</dbReference>
<keyword evidence="3" id="KW-0808">Transferase</keyword>
<dbReference type="EMBL" id="DSZN01000121">
    <property type="protein sequence ID" value="HGQ86232.1"/>
    <property type="molecule type" value="Genomic_DNA"/>
</dbReference>
<keyword evidence="4" id="KW-0949">S-adenosyl-L-methionine</keyword>
<dbReference type="InterPro" id="IPR006638">
    <property type="entry name" value="Elp3/MiaA/NifB-like_rSAM"/>
</dbReference>
<dbReference type="InterPro" id="IPR006158">
    <property type="entry name" value="Cobalamin-bd"/>
</dbReference>
<name>A0A7C4JRP1_9BACT</name>
<keyword evidence="2" id="KW-0489">Methyltransferase</keyword>
<comment type="cofactor">
    <cofactor evidence="1">
        <name>[4Fe-4S] cluster</name>
        <dbReference type="ChEBI" id="CHEBI:49883"/>
    </cofactor>
</comment>
<keyword evidence="6" id="KW-0408">Iron</keyword>
<dbReference type="AlphaFoldDB" id="A0A7C4JRP1"/>
<evidence type="ECO:0000259" key="9">
    <source>
        <dbReference type="PROSITE" id="PS51918"/>
    </source>
</evidence>
<dbReference type="SUPFAM" id="SSF52242">
    <property type="entry name" value="Cobalamin (vitamin B12)-binding domain"/>
    <property type="match status" value="1"/>
</dbReference>
<evidence type="ECO:0000256" key="1">
    <source>
        <dbReference type="ARBA" id="ARBA00001966"/>
    </source>
</evidence>
<dbReference type="Pfam" id="PF02310">
    <property type="entry name" value="B12-binding"/>
    <property type="match status" value="1"/>
</dbReference>
<dbReference type="InterPro" id="IPR034466">
    <property type="entry name" value="Methyltransferase_Class_B"/>
</dbReference>
<dbReference type="InterPro" id="IPR036724">
    <property type="entry name" value="Cobalamin-bd_sf"/>
</dbReference>
<dbReference type="PROSITE" id="PS51332">
    <property type="entry name" value="B12_BINDING"/>
    <property type="match status" value="1"/>
</dbReference>
<evidence type="ECO:0000256" key="5">
    <source>
        <dbReference type="ARBA" id="ARBA00022723"/>
    </source>
</evidence>
<dbReference type="Gene3D" id="3.80.30.20">
    <property type="entry name" value="tm_1862 like domain"/>
    <property type="match status" value="1"/>
</dbReference>
<evidence type="ECO:0000259" key="8">
    <source>
        <dbReference type="PROSITE" id="PS51332"/>
    </source>
</evidence>
<evidence type="ECO:0000313" key="10">
    <source>
        <dbReference type="EMBL" id="HGQ86232.1"/>
    </source>
</evidence>
<dbReference type="PANTHER" id="PTHR43409">
    <property type="entry name" value="ANAEROBIC MAGNESIUM-PROTOPORPHYRIN IX MONOMETHYL ESTER CYCLASE-RELATED"/>
    <property type="match status" value="1"/>
</dbReference>
<feature type="domain" description="B12-binding" evidence="8">
    <location>
        <begin position="1"/>
        <end position="137"/>
    </location>
</feature>
<evidence type="ECO:0000256" key="2">
    <source>
        <dbReference type="ARBA" id="ARBA00022603"/>
    </source>
</evidence>
<keyword evidence="5" id="KW-0479">Metal-binding</keyword>
<keyword evidence="7" id="KW-0411">Iron-sulfur</keyword>
<dbReference type="InterPro" id="IPR058240">
    <property type="entry name" value="rSAM_sf"/>
</dbReference>
<dbReference type="PROSITE" id="PS51918">
    <property type="entry name" value="RADICAL_SAM"/>
    <property type="match status" value="1"/>
</dbReference>
<reference evidence="10" key="1">
    <citation type="journal article" date="2020" name="mSystems">
        <title>Genome- and Community-Level Interaction Insights into Carbon Utilization and Element Cycling Functions of Hydrothermarchaeota in Hydrothermal Sediment.</title>
        <authorList>
            <person name="Zhou Z."/>
            <person name="Liu Y."/>
            <person name="Xu W."/>
            <person name="Pan J."/>
            <person name="Luo Z.H."/>
            <person name="Li M."/>
        </authorList>
    </citation>
    <scope>NUCLEOTIDE SEQUENCE [LARGE SCALE GENOMIC DNA]</scope>
    <source>
        <strain evidence="10">SpSt-6</strain>
    </source>
</reference>
<feature type="domain" description="Radical SAM core" evidence="9">
    <location>
        <begin position="174"/>
        <end position="410"/>
    </location>
</feature>
<dbReference type="SMART" id="SM00729">
    <property type="entry name" value="Elp3"/>
    <property type="match status" value="1"/>
</dbReference>
<dbReference type="InterPro" id="IPR051198">
    <property type="entry name" value="BchE-like"/>
</dbReference>
<comment type="caution">
    <text evidence="10">The sequence shown here is derived from an EMBL/GenBank/DDBJ whole genome shotgun (WGS) entry which is preliminary data.</text>
</comment>
<proteinExistence type="predicted"/>
<gene>
    <name evidence="10" type="ORF">ENT66_08125</name>
</gene>
<dbReference type="GO" id="GO:0046872">
    <property type="term" value="F:metal ion binding"/>
    <property type="evidence" value="ECO:0007669"/>
    <property type="project" value="UniProtKB-KW"/>
</dbReference>
<dbReference type="GO" id="GO:0003824">
    <property type="term" value="F:catalytic activity"/>
    <property type="evidence" value="ECO:0007669"/>
    <property type="project" value="InterPro"/>
</dbReference>
<dbReference type="CDD" id="cd01335">
    <property type="entry name" value="Radical_SAM"/>
    <property type="match status" value="1"/>
</dbReference>
<protein>
    <submittedName>
        <fullName evidence="10">Radical SAM protein</fullName>
    </submittedName>
</protein>
<sequence>MRILLFEVNPFSPPTLPISLGYLAAFLIKHGFKVKIINLSQKGEYSIKELEKVIKEFSPQLVGFSTYQRNILYVLGIAKFIKEINKNIKIILGGPQITFMPSLALKNMPMIDYLCRSEGELTLLEIAKAIASGKPFNGVKGVTYQINGKIVETERIEGYEELDKYPSPHLMGIFDYSEIDEVILLTSRGCPFDCIFCYTPVASKHKIRFHTVERVLEEIKWVVKKGKNRIWFADPNFSFKKERIYQILEGILKEGLKVNIWLETRADLIDKEMLKLMKKAGVHTIAYGLESASEKVLKIVRKRLSLEQLKRAIYLTQKYGIEVEVFSQYALPGETFEEALRTLEFVKSHGIKIQGNSNAQQMQLYFGAPVTEDYKKFGIKPFPEKRPSYISIGDRYETETMSRKEIEIIKSLWIKNSLDKGRRIVS</sequence>
<dbReference type="SFLD" id="SFLDG01082">
    <property type="entry name" value="B12-binding_domain_containing"/>
    <property type="match status" value="1"/>
</dbReference>
<dbReference type="SFLD" id="SFLDG01123">
    <property type="entry name" value="methyltransferase_(Class_B)"/>
    <property type="match status" value="1"/>
</dbReference>
<dbReference type="SUPFAM" id="SSF102114">
    <property type="entry name" value="Radical SAM enzymes"/>
    <property type="match status" value="1"/>
</dbReference>
<accession>A0A7C4JRP1</accession>
<dbReference type="Pfam" id="PF04055">
    <property type="entry name" value="Radical_SAM"/>
    <property type="match status" value="1"/>
</dbReference>
<dbReference type="CDD" id="cd02068">
    <property type="entry name" value="radical_SAM_B12_BD"/>
    <property type="match status" value="1"/>
</dbReference>
<dbReference type="InterPro" id="IPR023404">
    <property type="entry name" value="rSAM_horseshoe"/>
</dbReference>